<keyword evidence="12 16" id="KW-0904">Protein phosphatase</keyword>
<keyword evidence="11" id="KW-0460">Magnesium</keyword>
<keyword evidence="10 16" id="KW-0378">Hydrolase</keyword>
<dbReference type="InterPro" id="IPR036457">
    <property type="entry name" value="PPM-type-like_dom_sf"/>
</dbReference>
<keyword evidence="19" id="KW-1185">Reference proteome</keyword>
<keyword evidence="8" id="KW-0519">Myristate</keyword>
<evidence type="ECO:0000256" key="5">
    <source>
        <dbReference type="ARBA" id="ARBA00006702"/>
    </source>
</evidence>
<dbReference type="FunFam" id="3.60.40.10:FF:000001">
    <property type="entry name" value="protein phosphatase 1B isoform X1"/>
    <property type="match status" value="1"/>
</dbReference>
<evidence type="ECO:0000256" key="4">
    <source>
        <dbReference type="ARBA" id="ARBA00004635"/>
    </source>
</evidence>
<dbReference type="InterPro" id="IPR036580">
    <property type="entry name" value="PP2C_C_sf"/>
</dbReference>
<evidence type="ECO:0000256" key="10">
    <source>
        <dbReference type="ARBA" id="ARBA00022801"/>
    </source>
</evidence>
<comment type="cofactor">
    <cofactor evidence="1">
        <name>Mn(2+)</name>
        <dbReference type="ChEBI" id="CHEBI:29035"/>
    </cofactor>
</comment>
<dbReference type="GO" id="GO:0004722">
    <property type="term" value="F:protein serine/threonine phosphatase activity"/>
    <property type="evidence" value="ECO:0007669"/>
    <property type="project" value="InterPro"/>
</dbReference>
<evidence type="ECO:0000256" key="1">
    <source>
        <dbReference type="ARBA" id="ARBA00001936"/>
    </source>
</evidence>
<evidence type="ECO:0000256" key="14">
    <source>
        <dbReference type="ARBA" id="ARBA00023211"/>
    </source>
</evidence>
<name>A0A1I8H9T8_9PLAT</name>
<dbReference type="Proteomes" id="UP000095280">
    <property type="component" value="Unplaced"/>
</dbReference>
<dbReference type="SMART" id="SM00332">
    <property type="entry name" value="PP2Cc"/>
    <property type="match status" value="1"/>
</dbReference>
<evidence type="ECO:0000256" key="9">
    <source>
        <dbReference type="ARBA" id="ARBA00022723"/>
    </source>
</evidence>
<dbReference type="GO" id="GO:0005829">
    <property type="term" value="C:cytosol"/>
    <property type="evidence" value="ECO:0007669"/>
    <property type="project" value="UniProtKB-SubCell"/>
</dbReference>
<dbReference type="InterPro" id="IPR001932">
    <property type="entry name" value="PPM-type_phosphatase-like_dom"/>
</dbReference>
<feature type="domain" description="PPM-type phosphatase" evidence="18">
    <location>
        <begin position="23"/>
        <end position="292"/>
    </location>
</feature>
<dbReference type="GO" id="GO:0016020">
    <property type="term" value="C:membrane"/>
    <property type="evidence" value="ECO:0007669"/>
    <property type="project" value="UniProtKB-SubCell"/>
</dbReference>
<evidence type="ECO:0000259" key="18">
    <source>
        <dbReference type="PROSITE" id="PS51746"/>
    </source>
</evidence>
<dbReference type="Gene3D" id="1.10.10.430">
    <property type="entry name" value="Phosphatase 2C, C-terminal domain suprefamily"/>
    <property type="match status" value="1"/>
</dbReference>
<reference evidence="20" key="1">
    <citation type="submission" date="2016-11" db="UniProtKB">
        <authorList>
            <consortium name="WormBaseParasite"/>
        </authorList>
    </citation>
    <scope>IDENTIFICATION</scope>
</reference>
<evidence type="ECO:0000256" key="15">
    <source>
        <dbReference type="ARBA" id="ARBA00023288"/>
    </source>
</evidence>
<evidence type="ECO:0000256" key="16">
    <source>
        <dbReference type="RuleBase" id="RU003465"/>
    </source>
</evidence>
<evidence type="ECO:0000256" key="3">
    <source>
        <dbReference type="ARBA" id="ARBA00004514"/>
    </source>
</evidence>
<dbReference type="Gene3D" id="3.60.40.10">
    <property type="entry name" value="PPM-type phosphatase domain"/>
    <property type="match status" value="1"/>
</dbReference>
<keyword evidence="13" id="KW-0472">Membrane</keyword>
<dbReference type="SUPFAM" id="SSF81606">
    <property type="entry name" value="PP2C-like"/>
    <property type="match status" value="1"/>
</dbReference>
<feature type="compositionally biased region" description="Basic and acidic residues" evidence="17">
    <location>
        <begin position="1"/>
        <end position="15"/>
    </location>
</feature>
<evidence type="ECO:0000256" key="2">
    <source>
        <dbReference type="ARBA" id="ARBA00001946"/>
    </source>
</evidence>
<comment type="subcellular location">
    <subcellularLocation>
        <location evidence="3">Cytoplasm</location>
        <location evidence="3">Cytosol</location>
    </subcellularLocation>
    <subcellularLocation>
        <location evidence="4">Membrane</location>
        <topology evidence="4">Lipid-anchor</topology>
    </subcellularLocation>
</comment>
<dbReference type="GO" id="GO:0000287">
    <property type="term" value="F:magnesium ion binding"/>
    <property type="evidence" value="ECO:0007669"/>
    <property type="project" value="InterPro"/>
</dbReference>
<dbReference type="PROSITE" id="PS01032">
    <property type="entry name" value="PPM_1"/>
    <property type="match status" value="1"/>
</dbReference>
<evidence type="ECO:0000313" key="19">
    <source>
        <dbReference type="Proteomes" id="UP000095280"/>
    </source>
</evidence>
<evidence type="ECO:0000256" key="8">
    <source>
        <dbReference type="ARBA" id="ARBA00022707"/>
    </source>
</evidence>
<comment type="cofactor">
    <cofactor evidence="2">
        <name>Mg(2+)</name>
        <dbReference type="ChEBI" id="CHEBI:18420"/>
    </cofactor>
</comment>
<dbReference type="Pfam" id="PF00481">
    <property type="entry name" value="PP2C"/>
    <property type="match status" value="1"/>
</dbReference>
<dbReference type="PROSITE" id="PS51746">
    <property type="entry name" value="PPM_2"/>
    <property type="match status" value="1"/>
</dbReference>
<keyword evidence="15" id="KW-0449">Lipoprotein</keyword>
<organism evidence="19 20">
    <name type="scientific">Macrostomum lignano</name>
    <dbReference type="NCBI Taxonomy" id="282301"/>
    <lineage>
        <taxon>Eukaryota</taxon>
        <taxon>Metazoa</taxon>
        <taxon>Spiralia</taxon>
        <taxon>Lophotrochozoa</taxon>
        <taxon>Platyhelminthes</taxon>
        <taxon>Rhabditophora</taxon>
        <taxon>Macrostomorpha</taxon>
        <taxon>Macrostomida</taxon>
        <taxon>Macrostomidae</taxon>
        <taxon>Macrostomum</taxon>
    </lineage>
</organism>
<dbReference type="GO" id="GO:0030145">
    <property type="term" value="F:manganese ion binding"/>
    <property type="evidence" value="ECO:0007669"/>
    <property type="project" value="InterPro"/>
</dbReference>
<evidence type="ECO:0000256" key="6">
    <source>
        <dbReference type="ARBA" id="ARBA00022490"/>
    </source>
</evidence>
<dbReference type="WBParaSite" id="maker-uti_cns_0004990-snap-gene-0.2-mRNA-1">
    <property type="protein sequence ID" value="maker-uti_cns_0004990-snap-gene-0.2-mRNA-1"/>
    <property type="gene ID" value="maker-uti_cns_0004990-snap-gene-0.2"/>
</dbReference>
<evidence type="ECO:0000313" key="20">
    <source>
        <dbReference type="WBParaSite" id="maker-uti_cns_0004990-snap-gene-0.2-mRNA-1"/>
    </source>
</evidence>
<keyword evidence="14" id="KW-0464">Manganese</keyword>
<keyword evidence="7" id="KW-0597">Phosphoprotein</keyword>
<evidence type="ECO:0000256" key="13">
    <source>
        <dbReference type="ARBA" id="ARBA00023136"/>
    </source>
</evidence>
<sequence length="375" mass="40823">MGAFLDKPKIDKQNDSGEGNGLTYGLSSMQGWRIEMEDAHCAVTGLPGNLAKWSFFAVFDGHAGARISAHCAQQLLNAIVETDDFKKLDPDAVPPFEDVQRGIRDGFLNLDSKMRKIPEVELGQDKSGSTAVCVLISPHHIYFANCGDSRGILVRDGKVALATMDHKPINPVEKERIQNAGGSVMIQRVNGSLAVSRSLGDYDYKNVCGRGPTEQLVSPEPEIFSESRDDKDQFIVLACDGIWDVMTNEELCSFVLDRARVRNSLSAVCDDVVDTCLHKGSRDNMSVIIIAFDKAHSVDEAAVARDKALDRLIETKVTEKMNENSKIDLMELLCQLQASINAEDLPPGGGLAANEAPRGSVPESVFLFARSAAVI</sequence>
<keyword evidence="6" id="KW-0963">Cytoplasm</keyword>
<proteinExistence type="inferred from homology"/>
<evidence type="ECO:0000256" key="12">
    <source>
        <dbReference type="ARBA" id="ARBA00022912"/>
    </source>
</evidence>
<feature type="region of interest" description="Disordered" evidence="17">
    <location>
        <begin position="1"/>
        <end position="21"/>
    </location>
</feature>
<dbReference type="SUPFAM" id="SSF81601">
    <property type="entry name" value="Protein serine/threonine phosphatase 2C, C-terminal domain"/>
    <property type="match status" value="1"/>
</dbReference>
<evidence type="ECO:0000256" key="7">
    <source>
        <dbReference type="ARBA" id="ARBA00022553"/>
    </source>
</evidence>
<dbReference type="InterPro" id="IPR012911">
    <property type="entry name" value="PP2C_C"/>
</dbReference>
<keyword evidence="9" id="KW-0479">Metal-binding</keyword>
<dbReference type="InterPro" id="IPR015655">
    <property type="entry name" value="PP2C"/>
</dbReference>
<evidence type="ECO:0000256" key="11">
    <source>
        <dbReference type="ARBA" id="ARBA00022842"/>
    </source>
</evidence>
<dbReference type="CDD" id="cd00143">
    <property type="entry name" value="PP2Cc"/>
    <property type="match status" value="1"/>
</dbReference>
<dbReference type="PANTHER" id="PTHR47992">
    <property type="entry name" value="PROTEIN PHOSPHATASE"/>
    <property type="match status" value="1"/>
</dbReference>
<dbReference type="Pfam" id="PF07830">
    <property type="entry name" value="PP2C_C"/>
    <property type="match status" value="1"/>
</dbReference>
<accession>A0A1I8H9T8</accession>
<dbReference type="InterPro" id="IPR000222">
    <property type="entry name" value="PP2C_BS"/>
</dbReference>
<comment type="similarity">
    <text evidence="5 16">Belongs to the PP2C family.</text>
</comment>
<dbReference type="AlphaFoldDB" id="A0A1I8H9T8"/>
<evidence type="ECO:0000256" key="17">
    <source>
        <dbReference type="SAM" id="MobiDB-lite"/>
    </source>
</evidence>
<protein>
    <submittedName>
        <fullName evidence="20">PPM-type phosphatase domain-containing protein</fullName>
    </submittedName>
</protein>